<dbReference type="Proteomes" id="UP000310334">
    <property type="component" value="Unassembled WGS sequence"/>
</dbReference>
<evidence type="ECO:0000313" key="1">
    <source>
        <dbReference type="EMBL" id="THF80614.1"/>
    </source>
</evidence>
<protein>
    <submittedName>
        <fullName evidence="1">Uncharacterized protein</fullName>
    </submittedName>
</protein>
<dbReference type="RefSeq" id="WP_136353200.1">
    <property type="nucleotide sequence ID" value="NZ_CP046266.1"/>
</dbReference>
<dbReference type="AlphaFoldDB" id="A0A4S4C0Y0"/>
<gene>
    <name evidence="1" type="ORF">E6W99_09450</name>
</gene>
<dbReference type="EMBL" id="SSNT01000006">
    <property type="protein sequence ID" value="THF80614.1"/>
    <property type="molecule type" value="Genomic_DNA"/>
</dbReference>
<organism evidence="1 2">
    <name type="scientific">Metabacillus sediminilitoris</name>
    <dbReference type="NCBI Taxonomy" id="2567941"/>
    <lineage>
        <taxon>Bacteria</taxon>
        <taxon>Bacillati</taxon>
        <taxon>Bacillota</taxon>
        <taxon>Bacilli</taxon>
        <taxon>Bacillales</taxon>
        <taxon>Bacillaceae</taxon>
        <taxon>Metabacillus</taxon>
    </lineage>
</organism>
<evidence type="ECO:0000313" key="2">
    <source>
        <dbReference type="Proteomes" id="UP000310334"/>
    </source>
</evidence>
<name>A0A4S4C0Y0_9BACI</name>
<proteinExistence type="predicted"/>
<comment type="caution">
    <text evidence="1">The sequence shown here is derived from an EMBL/GenBank/DDBJ whole genome shotgun (WGS) entry which is preliminary data.</text>
</comment>
<keyword evidence="2" id="KW-1185">Reference proteome</keyword>
<reference evidence="1 2" key="1">
    <citation type="submission" date="2019-04" db="EMBL/GenBank/DDBJ databases">
        <title>Bacillus sediminilitoris sp. nov., isolated from a tidal flat sediment on the East China Sea.</title>
        <authorList>
            <person name="Wei Y."/>
            <person name="Mao H."/>
            <person name="Fang J."/>
        </authorList>
    </citation>
    <scope>NUCLEOTIDE SEQUENCE [LARGE SCALE GENOMIC DNA]</scope>
    <source>
        <strain evidence="1 2">DSL-17</strain>
    </source>
</reference>
<dbReference type="OrthoDB" id="2849702at2"/>
<accession>A0A4S4C0Y0</accession>
<sequence>MKRIDNRKTDTNIIRVESTTYGDSIDTIQLISYPNFLLISWSIASSTRNFLEQILKEDFEDLHMRIILYKTNNQQQMTDFHIRDISGILRLELLPTGTYYCEIVTSNSQNETITIKRSSSLYFLQEKSDQSKKYEWKQPALDQQSWLRAYSSYTIYD</sequence>